<feature type="transmembrane region" description="Helical" evidence="1">
    <location>
        <begin position="179"/>
        <end position="201"/>
    </location>
</feature>
<organism evidence="2 3">
    <name type="scientific">Candidatus Faeciplasma pullistercoris</name>
    <dbReference type="NCBI Taxonomy" id="2840800"/>
    <lineage>
        <taxon>Bacteria</taxon>
        <taxon>Bacillati</taxon>
        <taxon>Bacillota</taxon>
        <taxon>Clostridia</taxon>
        <taxon>Eubacteriales</taxon>
        <taxon>Oscillospiraceae</taxon>
        <taxon>Oscillospiraceae incertae sedis</taxon>
        <taxon>Candidatus Faeciplasma</taxon>
    </lineage>
</organism>
<dbReference type="AlphaFoldDB" id="A0A9D1KJ25"/>
<keyword evidence="1" id="KW-0472">Membrane</keyword>
<feature type="transmembrane region" description="Helical" evidence="1">
    <location>
        <begin position="221"/>
        <end position="244"/>
    </location>
</feature>
<evidence type="ECO:0000256" key="1">
    <source>
        <dbReference type="SAM" id="Phobius"/>
    </source>
</evidence>
<evidence type="ECO:0000313" key="3">
    <source>
        <dbReference type="Proteomes" id="UP000824136"/>
    </source>
</evidence>
<dbReference type="Proteomes" id="UP000824136">
    <property type="component" value="Unassembled WGS sequence"/>
</dbReference>
<sequence>MSELSQFWWTAAAFNEHDGYSVRRFGLFSAKHFLWLGIAVIVIALCVVLYRRLSHTGRKRMLIVVTALLISDELLKYVATAVTGQFEISYLPFHLCSINLFVCLANTIRPTKTAKNILYALCLPGALIALLVPTWTVYPMWNVMFLHSETIHILLVVYPCLLLFTGFKPDYRELPKVGAFLAGTAVVAVIINSIWDTNFLFLNGTAGNPVLRLCAEVFGDVYQIGLVIILALVWTLLYFPWGIYRIRRAARLKKVMTAAA</sequence>
<proteinExistence type="predicted"/>
<dbReference type="NCBIfam" id="TIGR02206">
    <property type="entry name" value="intg_mem_TP0381"/>
    <property type="match status" value="1"/>
</dbReference>
<name>A0A9D1KJ25_9FIRM</name>
<feature type="transmembrane region" description="Helical" evidence="1">
    <location>
        <begin position="117"/>
        <end position="138"/>
    </location>
</feature>
<keyword evidence="1" id="KW-1133">Transmembrane helix</keyword>
<accession>A0A9D1KJ25</accession>
<comment type="caution">
    <text evidence="2">The sequence shown here is derived from an EMBL/GenBank/DDBJ whole genome shotgun (WGS) entry which is preliminary data.</text>
</comment>
<reference evidence="2" key="2">
    <citation type="journal article" date="2021" name="PeerJ">
        <title>Extensive microbial diversity within the chicken gut microbiome revealed by metagenomics and culture.</title>
        <authorList>
            <person name="Gilroy R."/>
            <person name="Ravi A."/>
            <person name="Getino M."/>
            <person name="Pursley I."/>
            <person name="Horton D.L."/>
            <person name="Alikhan N.F."/>
            <person name="Baker D."/>
            <person name="Gharbi K."/>
            <person name="Hall N."/>
            <person name="Watson M."/>
            <person name="Adriaenssens E.M."/>
            <person name="Foster-Nyarko E."/>
            <person name="Jarju S."/>
            <person name="Secka A."/>
            <person name="Antonio M."/>
            <person name="Oren A."/>
            <person name="Chaudhuri R.R."/>
            <person name="La Ragione R."/>
            <person name="Hildebrand F."/>
            <person name="Pallen M.J."/>
        </authorList>
    </citation>
    <scope>NUCLEOTIDE SEQUENCE</scope>
    <source>
        <strain evidence="2">CHK33-4379</strain>
    </source>
</reference>
<evidence type="ECO:0000313" key="2">
    <source>
        <dbReference type="EMBL" id="HIT58464.1"/>
    </source>
</evidence>
<reference evidence="2" key="1">
    <citation type="submission" date="2020-10" db="EMBL/GenBank/DDBJ databases">
        <authorList>
            <person name="Gilroy R."/>
        </authorList>
    </citation>
    <scope>NUCLEOTIDE SEQUENCE</scope>
    <source>
        <strain evidence="2">CHK33-4379</strain>
    </source>
</reference>
<dbReference type="EMBL" id="DVLL01000009">
    <property type="protein sequence ID" value="HIT58464.1"/>
    <property type="molecule type" value="Genomic_DNA"/>
</dbReference>
<protein>
    <submittedName>
        <fullName evidence="2">TIGR02206 family membrane protein</fullName>
    </submittedName>
</protein>
<gene>
    <name evidence="2" type="ORF">IAC39_01905</name>
</gene>
<dbReference type="Pfam" id="PF14808">
    <property type="entry name" value="TMEM164"/>
    <property type="match status" value="1"/>
</dbReference>
<keyword evidence="1" id="KW-0812">Transmembrane</keyword>
<dbReference type="InterPro" id="IPR011737">
    <property type="entry name" value="CHP02206_TP0381"/>
</dbReference>
<feature type="transmembrane region" description="Helical" evidence="1">
    <location>
        <begin position="150"/>
        <end position="167"/>
    </location>
</feature>
<feature type="transmembrane region" description="Helical" evidence="1">
    <location>
        <begin position="32"/>
        <end position="50"/>
    </location>
</feature>